<evidence type="ECO:0000259" key="9">
    <source>
        <dbReference type="Pfam" id="PF21082"/>
    </source>
</evidence>
<dbReference type="Gene3D" id="3.30.70.100">
    <property type="match status" value="1"/>
</dbReference>
<evidence type="ECO:0000259" key="8">
    <source>
        <dbReference type="Pfam" id="PF00924"/>
    </source>
</evidence>
<dbReference type="SUPFAM" id="SSF82689">
    <property type="entry name" value="Mechanosensitive channel protein MscS (YggB), C-terminal domain"/>
    <property type="match status" value="1"/>
</dbReference>
<dbReference type="GO" id="GO:0008381">
    <property type="term" value="F:mechanosensitive monoatomic ion channel activity"/>
    <property type="evidence" value="ECO:0007669"/>
    <property type="project" value="InterPro"/>
</dbReference>
<dbReference type="AlphaFoldDB" id="A0A066ZSY5"/>
<dbReference type="InterPro" id="IPR023408">
    <property type="entry name" value="MscS_beta-dom_sf"/>
</dbReference>
<feature type="domain" description="Mechanosensitive ion channel MscS" evidence="8">
    <location>
        <begin position="109"/>
        <end position="175"/>
    </location>
</feature>
<dbReference type="PANTHER" id="PTHR30221:SF1">
    <property type="entry name" value="SMALL-CONDUCTANCE MECHANOSENSITIVE CHANNEL"/>
    <property type="match status" value="1"/>
</dbReference>
<proteinExistence type="inferred from homology"/>
<organism evidence="11 12">
    <name type="scientific">Hydrogenovibrio marinus</name>
    <dbReference type="NCBI Taxonomy" id="28885"/>
    <lineage>
        <taxon>Bacteria</taxon>
        <taxon>Pseudomonadati</taxon>
        <taxon>Pseudomonadota</taxon>
        <taxon>Gammaproteobacteria</taxon>
        <taxon>Thiotrichales</taxon>
        <taxon>Piscirickettsiaceae</taxon>
        <taxon>Hydrogenovibrio</taxon>
    </lineage>
</organism>
<keyword evidence="6 7" id="KW-0472">Membrane</keyword>
<dbReference type="InterPro" id="IPR011066">
    <property type="entry name" value="MscS_channel_C_sf"/>
</dbReference>
<feature type="transmembrane region" description="Helical" evidence="7">
    <location>
        <begin position="89"/>
        <end position="107"/>
    </location>
</feature>
<dbReference type="Gene3D" id="2.30.30.60">
    <property type="match status" value="1"/>
</dbReference>
<feature type="transmembrane region" description="Helical" evidence="7">
    <location>
        <begin position="20"/>
        <end position="40"/>
    </location>
</feature>
<keyword evidence="7" id="KW-0997">Cell inner membrane</keyword>
<dbReference type="EMBL" id="JMIU01000001">
    <property type="protein sequence ID" value="KDN96602.1"/>
    <property type="molecule type" value="Genomic_DNA"/>
</dbReference>
<dbReference type="Proteomes" id="UP000027341">
    <property type="component" value="Unassembled WGS sequence"/>
</dbReference>
<keyword evidence="7" id="KW-0813">Transport</keyword>
<keyword evidence="7" id="KW-0406">Ion transport</keyword>
<feature type="domain" description="Mechanosensitive ion channel MscS C-terminal" evidence="9">
    <location>
        <begin position="182"/>
        <end position="264"/>
    </location>
</feature>
<evidence type="ECO:0000256" key="2">
    <source>
        <dbReference type="ARBA" id="ARBA00008017"/>
    </source>
</evidence>
<keyword evidence="12" id="KW-1185">Reference proteome</keyword>
<dbReference type="Pfam" id="PF00924">
    <property type="entry name" value="MS_channel_2nd"/>
    <property type="match status" value="1"/>
</dbReference>
<keyword evidence="3" id="KW-1003">Cell membrane</keyword>
<comment type="caution">
    <text evidence="7">Lacks conserved residue(s) required for the propagation of feature annotation.</text>
</comment>
<dbReference type="GO" id="GO:0005886">
    <property type="term" value="C:plasma membrane"/>
    <property type="evidence" value="ECO:0007669"/>
    <property type="project" value="UniProtKB-SubCell"/>
</dbReference>
<dbReference type="SUPFAM" id="SSF50182">
    <property type="entry name" value="Sm-like ribonucleoproteins"/>
    <property type="match status" value="1"/>
</dbReference>
<keyword evidence="7" id="KW-0407">Ion channel</keyword>
<dbReference type="InterPro" id="IPR049278">
    <property type="entry name" value="MS_channel_C"/>
</dbReference>
<evidence type="ECO:0000313" key="12">
    <source>
        <dbReference type="Proteomes" id="UP000027341"/>
    </source>
</evidence>
<evidence type="ECO:0000256" key="5">
    <source>
        <dbReference type="ARBA" id="ARBA00022989"/>
    </source>
</evidence>
<comment type="subcellular location">
    <subcellularLocation>
        <location evidence="7">Cell inner membrane</location>
        <topology evidence="7">Multi-pass membrane protein</topology>
    </subcellularLocation>
    <subcellularLocation>
        <location evidence="1">Cell membrane</location>
        <topology evidence="1">Multi-pass membrane protein</topology>
    </subcellularLocation>
</comment>
<dbReference type="STRING" id="28885.EI16_10135"/>
<evidence type="ECO:0000256" key="7">
    <source>
        <dbReference type="RuleBase" id="RU369025"/>
    </source>
</evidence>
<name>A0A066ZSY5_HYDMR</name>
<dbReference type="Pfam" id="PF21082">
    <property type="entry name" value="MS_channel_3rd"/>
    <property type="match status" value="1"/>
</dbReference>
<dbReference type="RefSeq" id="WP_029913097.1">
    <property type="nucleotide sequence ID" value="NZ_AP020335.1"/>
</dbReference>
<dbReference type="InterPro" id="IPR010920">
    <property type="entry name" value="LSM_dom_sf"/>
</dbReference>
<gene>
    <name evidence="11" type="ORF">EI16_10135</name>
</gene>
<evidence type="ECO:0000256" key="3">
    <source>
        <dbReference type="ARBA" id="ARBA00022475"/>
    </source>
</evidence>
<reference evidence="11 12" key="1">
    <citation type="submission" date="2014-04" db="EMBL/GenBank/DDBJ databases">
        <title>Draft genome sequence of Hydrogenovibrio marinus MH-110, a model organism for aerobic H2 metabolism.</title>
        <authorList>
            <person name="Cha H.J."/>
            <person name="Jo B.H."/>
            <person name="Hwang B.H."/>
        </authorList>
    </citation>
    <scope>NUCLEOTIDE SEQUENCE [LARGE SCALE GENOMIC DNA]</scope>
    <source>
        <strain evidence="11 12">MH-110</strain>
    </source>
</reference>
<dbReference type="InterPro" id="IPR045275">
    <property type="entry name" value="MscS_archaea/bacteria_type"/>
</dbReference>
<evidence type="ECO:0000313" key="11">
    <source>
        <dbReference type="EMBL" id="KDN96602.1"/>
    </source>
</evidence>
<accession>A0A066ZSY5</accession>
<keyword evidence="4 7" id="KW-0812">Transmembrane</keyword>
<dbReference type="Gene3D" id="1.10.287.1260">
    <property type="match status" value="1"/>
</dbReference>
<evidence type="ECO:0000256" key="4">
    <source>
        <dbReference type="ARBA" id="ARBA00022692"/>
    </source>
</evidence>
<feature type="domain" description="Mechanosensitive ion channel transmembrane helices 2/3" evidence="10">
    <location>
        <begin position="70"/>
        <end position="108"/>
    </location>
</feature>
<comment type="function">
    <text evidence="7">Mechanosensitive channel that participates in the regulation of osmotic pressure changes within the cell, opening in response to stretch forces in the membrane lipid bilayer, without the need for other proteins. Contributes to normal resistance to hypoosmotic shock. Forms an ion channel of 1.0 nanosiemens conductance with a slight preference for anions.</text>
</comment>
<dbReference type="InterPro" id="IPR006685">
    <property type="entry name" value="MscS_channel_2nd"/>
</dbReference>
<comment type="subunit">
    <text evidence="7">Homoheptamer.</text>
</comment>
<evidence type="ECO:0000259" key="10">
    <source>
        <dbReference type="Pfam" id="PF21088"/>
    </source>
</evidence>
<dbReference type="InterPro" id="IPR049142">
    <property type="entry name" value="MS_channel_1st"/>
</dbReference>
<keyword evidence="5 7" id="KW-1133">Transmembrane helix</keyword>
<sequence>MTFENLIAHLDIETLWNTIIIPWGSNILFAILIFFIGKSLTNILIRLLKKGLQKASVDPMLSNFVVSVSKTLLLLLIIIAALSQLGVNTASLIALIGAAGLAIGLALQNSLQNFAAGVLLLVFKHFKVGDVVEISGKTGTVEAVGIFSTTLRTGDNKTLIMPNGAIYSGSITNFSTKPTRRVDMTFGIGYDDDIKKAKSILEQLVQEDERILKDPQPTIALSELGDSSINFIVRPWVNSSDYWAVLWDMNEKVKLAFDEAGISIPYPQMDVHLHTETKTEN</sequence>
<protein>
    <recommendedName>
        <fullName evidence="7">Small-conductance mechanosensitive channel</fullName>
    </recommendedName>
</protein>
<dbReference type="Pfam" id="PF21088">
    <property type="entry name" value="MS_channel_1st"/>
    <property type="match status" value="1"/>
</dbReference>
<dbReference type="InterPro" id="IPR011014">
    <property type="entry name" value="MscS_channel_TM-2"/>
</dbReference>
<comment type="caution">
    <text evidence="11">The sequence shown here is derived from an EMBL/GenBank/DDBJ whole genome shotgun (WGS) entry which is preliminary data.</text>
</comment>
<dbReference type="SUPFAM" id="SSF82861">
    <property type="entry name" value="Mechanosensitive channel protein MscS (YggB), transmembrane region"/>
    <property type="match status" value="1"/>
</dbReference>
<evidence type="ECO:0000256" key="6">
    <source>
        <dbReference type="ARBA" id="ARBA00023136"/>
    </source>
</evidence>
<comment type="similarity">
    <text evidence="2 7">Belongs to the MscS (TC 1.A.23) family.</text>
</comment>
<dbReference type="PANTHER" id="PTHR30221">
    <property type="entry name" value="SMALL-CONDUCTANCE MECHANOSENSITIVE CHANNEL"/>
    <property type="match status" value="1"/>
</dbReference>
<feature type="transmembrane region" description="Helical" evidence="7">
    <location>
        <begin position="61"/>
        <end position="83"/>
    </location>
</feature>
<evidence type="ECO:0000256" key="1">
    <source>
        <dbReference type="ARBA" id="ARBA00004651"/>
    </source>
</evidence>